<evidence type="ECO:0000313" key="2">
    <source>
        <dbReference type="Proteomes" id="UP001220610"/>
    </source>
</evidence>
<accession>A0AAJ5WMG9</accession>
<dbReference type="AlphaFoldDB" id="A0AAJ5WMG9"/>
<gene>
    <name evidence="1" type="ORF">P0Y53_19340</name>
</gene>
<sequence>MTYTDDGFEIPVLYKGEKLLVPGELLSTGYTHKIRVLVQGVSLLLEPDEERNYRAVLEDPEAAGHSPVDRELVQAVIDAVEAIVK</sequence>
<proteinExistence type="predicted"/>
<dbReference type="EMBL" id="CP119311">
    <property type="protein sequence ID" value="WEK34646.1"/>
    <property type="molecule type" value="Genomic_DNA"/>
</dbReference>
<organism evidence="1 2">
    <name type="scientific">Candidatus Pseudobacter hemicellulosilyticus</name>
    <dbReference type="NCBI Taxonomy" id="3121375"/>
    <lineage>
        <taxon>Bacteria</taxon>
        <taxon>Pseudomonadati</taxon>
        <taxon>Bacteroidota</taxon>
        <taxon>Chitinophagia</taxon>
        <taxon>Chitinophagales</taxon>
        <taxon>Chitinophagaceae</taxon>
        <taxon>Pseudobacter</taxon>
    </lineage>
</organism>
<dbReference type="Proteomes" id="UP001220610">
    <property type="component" value="Chromosome"/>
</dbReference>
<reference evidence="1" key="1">
    <citation type="submission" date="2023-03" db="EMBL/GenBank/DDBJ databases">
        <title>Andean soil-derived lignocellulolytic bacterial consortium as a source of novel taxa and putative plastic-active enzymes.</title>
        <authorList>
            <person name="Diaz-Garcia L."/>
            <person name="Chuvochina M."/>
            <person name="Feuerriegel G."/>
            <person name="Bunk B."/>
            <person name="Sproer C."/>
            <person name="Streit W.R."/>
            <person name="Rodriguez L.M."/>
            <person name="Overmann J."/>
            <person name="Jimenez D.J."/>
        </authorList>
    </citation>
    <scope>NUCLEOTIDE SEQUENCE</scope>
    <source>
        <strain evidence="1">MAG 7</strain>
    </source>
</reference>
<name>A0AAJ5WMG9_9BACT</name>
<protein>
    <submittedName>
        <fullName evidence="1">Uncharacterized protein</fullName>
    </submittedName>
</protein>
<evidence type="ECO:0000313" key="1">
    <source>
        <dbReference type="EMBL" id="WEK34646.1"/>
    </source>
</evidence>